<dbReference type="Gene3D" id="3.10.180.10">
    <property type="entry name" value="2,3-Dihydroxybiphenyl 1,2-Dioxygenase, domain 1"/>
    <property type="match status" value="1"/>
</dbReference>
<dbReference type="SUPFAM" id="SSF54593">
    <property type="entry name" value="Glyoxalase/Bleomycin resistance protein/Dihydroxybiphenyl dioxygenase"/>
    <property type="match status" value="1"/>
</dbReference>
<dbReference type="AlphaFoldDB" id="A0A967B9D2"/>
<reference evidence="2" key="1">
    <citation type="submission" date="2020-03" db="EMBL/GenBank/DDBJ databases">
        <title>Roseovarius gahaiensis sp. nov., isolated from Gahai Saline Lake, China.</title>
        <authorList>
            <person name="Sun X."/>
        </authorList>
    </citation>
    <scope>NUCLEOTIDE SEQUENCE</scope>
    <source>
        <strain evidence="2">GH877</strain>
    </source>
</reference>
<sequence>MLQLDHLAVAAGTLEEGRAAVEQALGVRLQPGGQHAHFGTHNMLLGFDDGLYLEVIAIDPTAPAPGHARWFNLDRFEGPPKLNNWICRSDDLLAEIERFPAAGHPVALSRSDLTWRMAVPETGLLPYDNVFPALMQWDCAEHPAQRLQASGCALARLRVSHPQAGALATALGPMLRDDRVQFVAGAPGLRAEITTPGGLRVLE</sequence>
<evidence type="ECO:0000313" key="3">
    <source>
        <dbReference type="Proteomes" id="UP000639775"/>
    </source>
</evidence>
<name>A0A967B9D2_9RHOB</name>
<keyword evidence="3" id="KW-1185">Reference proteome</keyword>
<dbReference type="Pfam" id="PF13468">
    <property type="entry name" value="Glyoxalase_3"/>
    <property type="match status" value="1"/>
</dbReference>
<dbReference type="InterPro" id="IPR025870">
    <property type="entry name" value="Glyoxalase-like_dom"/>
</dbReference>
<proteinExistence type="predicted"/>
<organism evidence="2 3">
    <name type="scientific">Roseovarius gahaiensis</name>
    <dbReference type="NCBI Taxonomy" id="2716691"/>
    <lineage>
        <taxon>Bacteria</taxon>
        <taxon>Pseudomonadati</taxon>
        <taxon>Pseudomonadota</taxon>
        <taxon>Alphaproteobacteria</taxon>
        <taxon>Rhodobacterales</taxon>
        <taxon>Roseobacteraceae</taxon>
        <taxon>Roseovarius</taxon>
    </lineage>
</organism>
<comment type="caution">
    <text evidence="2">The sequence shown here is derived from an EMBL/GenBank/DDBJ whole genome shotgun (WGS) entry which is preliminary data.</text>
</comment>
<dbReference type="InterPro" id="IPR029068">
    <property type="entry name" value="Glyas_Bleomycin-R_OHBP_Dase"/>
</dbReference>
<dbReference type="EMBL" id="JAAORB010000005">
    <property type="protein sequence ID" value="NHQ73747.1"/>
    <property type="molecule type" value="Genomic_DNA"/>
</dbReference>
<accession>A0A967B9D2</accession>
<protein>
    <submittedName>
        <fullName evidence="2">VOC family protein</fullName>
    </submittedName>
</protein>
<dbReference type="Proteomes" id="UP000639775">
    <property type="component" value="Unassembled WGS sequence"/>
</dbReference>
<evidence type="ECO:0000259" key="1">
    <source>
        <dbReference type="Pfam" id="PF13468"/>
    </source>
</evidence>
<gene>
    <name evidence="2" type="ORF">HAT86_04600</name>
</gene>
<dbReference type="RefSeq" id="WP_167193887.1">
    <property type="nucleotide sequence ID" value="NZ_JAAORB010000005.1"/>
</dbReference>
<evidence type="ECO:0000313" key="2">
    <source>
        <dbReference type="EMBL" id="NHQ73747.1"/>
    </source>
</evidence>
<feature type="domain" description="Glyoxalase-like" evidence="1">
    <location>
        <begin position="4"/>
        <end position="171"/>
    </location>
</feature>